<keyword evidence="2" id="KW-0418">Kinase</keyword>
<keyword evidence="2" id="KW-0808">Transferase</keyword>
<dbReference type="Proteomes" id="UP000199577">
    <property type="component" value="Unassembled WGS sequence"/>
</dbReference>
<evidence type="ECO:0000313" key="2">
    <source>
        <dbReference type="EMBL" id="SFB93115.1"/>
    </source>
</evidence>
<evidence type="ECO:0000313" key="3">
    <source>
        <dbReference type="Proteomes" id="UP000199577"/>
    </source>
</evidence>
<organism evidence="2 3">
    <name type="scientific">Parapedobacter composti</name>
    <dbReference type="NCBI Taxonomy" id="623281"/>
    <lineage>
        <taxon>Bacteria</taxon>
        <taxon>Pseudomonadati</taxon>
        <taxon>Bacteroidota</taxon>
        <taxon>Sphingobacteriia</taxon>
        <taxon>Sphingobacteriales</taxon>
        <taxon>Sphingobacteriaceae</taxon>
        <taxon>Parapedobacter</taxon>
    </lineage>
</organism>
<dbReference type="OrthoDB" id="652333at2"/>
<protein>
    <submittedName>
        <fullName evidence="2">cAMP-binding domain of CRP or a regulatory subunit of cAMP-dependent protein kinases</fullName>
    </submittedName>
</protein>
<dbReference type="AlphaFoldDB" id="A0A1I1F141"/>
<dbReference type="GO" id="GO:0016301">
    <property type="term" value="F:kinase activity"/>
    <property type="evidence" value="ECO:0007669"/>
    <property type="project" value="UniProtKB-KW"/>
</dbReference>
<dbReference type="CDD" id="cd00038">
    <property type="entry name" value="CAP_ED"/>
    <property type="match status" value="1"/>
</dbReference>
<dbReference type="Pfam" id="PF00027">
    <property type="entry name" value="cNMP_binding"/>
    <property type="match status" value="1"/>
</dbReference>
<feature type="domain" description="Cyclic nucleotide-binding" evidence="1">
    <location>
        <begin position="19"/>
        <end position="122"/>
    </location>
</feature>
<evidence type="ECO:0000259" key="1">
    <source>
        <dbReference type="PROSITE" id="PS50042"/>
    </source>
</evidence>
<dbReference type="Gene3D" id="2.60.120.10">
    <property type="entry name" value="Jelly Rolls"/>
    <property type="match status" value="1"/>
</dbReference>
<dbReference type="InterPro" id="IPR000595">
    <property type="entry name" value="cNMP-bd_dom"/>
</dbReference>
<dbReference type="SUPFAM" id="SSF51206">
    <property type="entry name" value="cAMP-binding domain-like"/>
    <property type="match status" value="1"/>
</dbReference>
<reference evidence="2 3" key="1">
    <citation type="submission" date="2016-10" db="EMBL/GenBank/DDBJ databases">
        <authorList>
            <person name="de Groot N.N."/>
        </authorList>
    </citation>
    <scope>NUCLEOTIDE SEQUENCE [LARGE SCALE GENOMIC DNA]</scope>
    <source>
        <strain evidence="2 3">DSM 22900</strain>
    </source>
</reference>
<gene>
    <name evidence="2" type="ORF">SAMN05421747_102179</name>
</gene>
<sequence length="202" mass="23140">MNAIGANRMTKEANTIISCYKQLNDEAFAALMAIARFRVYQPGERFLRLGERSLRSAFVLSGLLKSVWYDTDGTERIIELLEVGDFAANCESHNKRAPSEYEIIPACACRLLVFENTALEELCRRYAELMELGTMLTQAILFRRAEHTSIISMKAPLDRYTYVVNHRPQLLQQINLTELAKYLYVTRETISRCRSAMSRRAG</sequence>
<dbReference type="RefSeq" id="WP_090971351.1">
    <property type="nucleotide sequence ID" value="NZ_FOLL01000002.1"/>
</dbReference>
<dbReference type="InterPro" id="IPR018490">
    <property type="entry name" value="cNMP-bd_dom_sf"/>
</dbReference>
<proteinExistence type="predicted"/>
<keyword evidence="3" id="KW-1185">Reference proteome</keyword>
<dbReference type="STRING" id="623281.SAMN05421747_102179"/>
<accession>A0A1I1F141</accession>
<dbReference type="PROSITE" id="PS50042">
    <property type="entry name" value="CNMP_BINDING_3"/>
    <property type="match status" value="1"/>
</dbReference>
<dbReference type="InterPro" id="IPR014710">
    <property type="entry name" value="RmlC-like_jellyroll"/>
</dbReference>
<dbReference type="EMBL" id="FOLL01000002">
    <property type="protein sequence ID" value="SFB93115.1"/>
    <property type="molecule type" value="Genomic_DNA"/>
</dbReference>
<name>A0A1I1F141_9SPHI</name>